<dbReference type="CDD" id="cd03801">
    <property type="entry name" value="GT4_PimA-like"/>
    <property type="match status" value="1"/>
</dbReference>
<evidence type="ECO:0000259" key="2">
    <source>
        <dbReference type="Pfam" id="PF00534"/>
    </source>
</evidence>
<evidence type="ECO:0000256" key="1">
    <source>
        <dbReference type="ARBA" id="ARBA00022679"/>
    </source>
</evidence>
<dbReference type="Gene3D" id="3.40.50.2000">
    <property type="entry name" value="Glycogen Phosphorylase B"/>
    <property type="match status" value="1"/>
</dbReference>
<evidence type="ECO:0000313" key="3">
    <source>
        <dbReference type="EMBL" id="SDJ60514.1"/>
    </source>
</evidence>
<dbReference type="PANTHER" id="PTHR46401:SF2">
    <property type="entry name" value="GLYCOSYLTRANSFERASE WBBK-RELATED"/>
    <property type="match status" value="1"/>
</dbReference>
<dbReference type="Proteomes" id="UP000182130">
    <property type="component" value="Unassembled WGS sequence"/>
</dbReference>
<dbReference type="STRING" id="1045773.SAMN05216555_11334"/>
<dbReference type="RefSeq" id="WP_084111250.1">
    <property type="nucleotide sequence ID" value="NZ_FNEI01000013.1"/>
</dbReference>
<dbReference type="AlphaFoldDB" id="A0A1G8V3S5"/>
<gene>
    <name evidence="3" type="ORF">SAMN05216555_11334</name>
</gene>
<keyword evidence="4" id="KW-1185">Reference proteome</keyword>
<proteinExistence type="predicted"/>
<dbReference type="InterPro" id="IPR001296">
    <property type="entry name" value="Glyco_trans_1"/>
</dbReference>
<dbReference type="SUPFAM" id="SSF53756">
    <property type="entry name" value="UDP-Glycosyltransferase/glycogen phosphorylase"/>
    <property type="match status" value="1"/>
</dbReference>
<dbReference type="GO" id="GO:0016757">
    <property type="term" value="F:glycosyltransferase activity"/>
    <property type="evidence" value="ECO:0007669"/>
    <property type="project" value="InterPro"/>
</dbReference>
<protein>
    <submittedName>
        <fullName evidence="3">Glycosyl transferases group 1</fullName>
    </submittedName>
</protein>
<dbReference type="OrthoDB" id="9765330at2"/>
<dbReference type="EMBL" id="FNEI01000013">
    <property type="protein sequence ID" value="SDJ60514.1"/>
    <property type="molecule type" value="Genomic_DNA"/>
</dbReference>
<dbReference type="GO" id="GO:0009103">
    <property type="term" value="P:lipopolysaccharide biosynthetic process"/>
    <property type="evidence" value="ECO:0007669"/>
    <property type="project" value="TreeGrafter"/>
</dbReference>
<sequence length="332" mass="34055">MSAIRFIVPGNIEHRSGGNLYNARLVEQLDALGVPTEVVMLDGAWPPGRPEDRESLGLALRGPEPAIVDGLISAGAPAEIAAAVEAGTPVWILSHMAFTDHAALEARSLAAARGVICTSAFAAAKLKELYGLERIHVALPGTLPAEPAAGSQPPHIVCVAALLPNKSQLLLVDALARLGSFPWTAALIGSPDADPDYAAEVRAAVGTSGLADRVSLTGELRGAALEEQWHAADLSVLVSAQESFGMAVPESLARGVPVIVRRGTGAEEALGAGGAGAAVDLDGGPAALAETLAAWLGDTQLAARWRAAALAQRKTLPDWKSTAQSVLAAIRS</sequence>
<feature type="domain" description="Glycosyl transferase family 1" evidence="2">
    <location>
        <begin position="148"/>
        <end position="309"/>
    </location>
</feature>
<keyword evidence="1 3" id="KW-0808">Transferase</keyword>
<organism evidence="3 4">
    <name type="scientific">Arthrobacter cupressi</name>
    <dbReference type="NCBI Taxonomy" id="1045773"/>
    <lineage>
        <taxon>Bacteria</taxon>
        <taxon>Bacillati</taxon>
        <taxon>Actinomycetota</taxon>
        <taxon>Actinomycetes</taxon>
        <taxon>Micrococcales</taxon>
        <taxon>Micrococcaceae</taxon>
        <taxon>Arthrobacter</taxon>
    </lineage>
</organism>
<evidence type="ECO:0000313" key="4">
    <source>
        <dbReference type="Proteomes" id="UP000182130"/>
    </source>
</evidence>
<accession>A0A1G8V3S5</accession>
<dbReference type="Pfam" id="PF00534">
    <property type="entry name" value="Glycos_transf_1"/>
    <property type="match status" value="1"/>
</dbReference>
<name>A0A1G8V3S5_9MICC</name>
<reference evidence="4" key="1">
    <citation type="submission" date="2016-10" db="EMBL/GenBank/DDBJ databases">
        <authorList>
            <person name="Varghese N."/>
            <person name="Submissions S."/>
        </authorList>
    </citation>
    <scope>NUCLEOTIDE SEQUENCE [LARGE SCALE GENOMIC DNA]</scope>
    <source>
        <strain evidence="4">CGMCC 1.10783</strain>
    </source>
</reference>
<dbReference type="PANTHER" id="PTHR46401">
    <property type="entry name" value="GLYCOSYLTRANSFERASE WBBK-RELATED"/>
    <property type="match status" value="1"/>
</dbReference>